<accession>A0A3P3WI49</accession>
<dbReference type="PROSITE" id="PS51123">
    <property type="entry name" value="OMPA_2"/>
    <property type="match status" value="1"/>
</dbReference>
<dbReference type="SUPFAM" id="SSF48452">
    <property type="entry name" value="TPR-like"/>
    <property type="match status" value="1"/>
</dbReference>
<dbReference type="InterPro" id="IPR006664">
    <property type="entry name" value="OMP_bac"/>
</dbReference>
<feature type="signal peptide" evidence="6">
    <location>
        <begin position="1"/>
        <end position="19"/>
    </location>
</feature>
<feature type="repeat" description="TPR" evidence="4">
    <location>
        <begin position="89"/>
        <end position="122"/>
    </location>
</feature>
<evidence type="ECO:0000313" key="8">
    <source>
        <dbReference type="EMBL" id="RRJ92433.1"/>
    </source>
</evidence>
<dbReference type="InterPro" id="IPR006665">
    <property type="entry name" value="OmpA-like"/>
</dbReference>
<dbReference type="PROSITE" id="PS50005">
    <property type="entry name" value="TPR"/>
    <property type="match status" value="1"/>
</dbReference>
<comment type="caution">
    <text evidence="8">The sequence shown here is derived from an EMBL/GenBank/DDBJ whole genome shotgun (WGS) entry which is preliminary data.</text>
</comment>
<evidence type="ECO:0000313" key="9">
    <source>
        <dbReference type="Proteomes" id="UP000275719"/>
    </source>
</evidence>
<dbReference type="Gene3D" id="2.120.10.30">
    <property type="entry name" value="TolB, C-terminal domain"/>
    <property type="match status" value="1"/>
</dbReference>
<evidence type="ECO:0000259" key="7">
    <source>
        <dbReference type="PROSITE" id="PS51123"/>
    </source>
</evidence>
<dbReference type="InterPro" id="IPR011042">
    <property type="entry name" value="6-blade_b-propeller_TolB-like"/>
</dbReference>
<protein>
    <submittedName>
        <fullName evidence="8">OmpA family protein</fullName>
    </submittedName>
</protein>
<feature type="chain" id="PRO_5017988330" evidence="6">
    <location>
        <begin position="20"/>
        <end position="640"/>
    </location>
</feature>
<organism evidence="8 9">
    <name type="scientific">Paenimyroides tangerinum</name>
    <dbReference type="NCBI Taxonomy" id="2488728"/>
    <lineage>
        <taxon>Bacteria</taxon>
        <taxon>Pseudomonadati</taxon>
        <taxon>Bacteroidota</taxon>
        <taxon>Flavobacteriia</taxon>
        <taxon>Flavobacteriales</taxon>
        <taxon>Flavobacteriaceae</taxon>
        <taxon>Paenimyroides</taxon>
    </lineage>
</organism>
<keyword evidence="2 5" id="KW-0472">Membrane</keyword>
<evidence type="ECO:0000256" key="4">
    <source>
        <dbReference type="PROSITE-ProRule" id="PRU00339"/>
    </source>
</evidence>
<dbReference type="Pfam" id="PF07676">
    <property type="entry name" value="PD40"/>
    <property type="match status" value="2"/>
</dbReference>
<dbReference type="InterPro" id="IPR011990">
    <property type="entry name" value="TPR-like_helical_dom_sf"/>
</dbReference>
<evidence type="ECO:0000256" key="1">
    <source>
        <dbReference type="ARBA" id="ARBA00004442"/>
    </source>
</evidence>
<reference evidence="8 9" key="1">
    <citation type="submission" date="2018-11" db="EMBL/GenBank/DDBJ databases">
        <title>Flavobacterium sp. nov., YIM 102701-2 draft genome.</title>
        <authorList>
            <person name="Li G."/>
            <person name="Jiang Y."/>
        </authorList>
    </citation>
    <scope>NUCLEOTIDE SEQUENCE [LARGE SCALE GENOMIC DNA]</scope>
    <source>
        <strain evidence="8 9">YIM 102701-2</strain>
    </source>
</reference>
<keyword evidence="3" id="KW-0998">Cell outer membrane</keyword>
<keyword evidence="4" id="KW-0802">TPR repeat</keyword>
<keyword evidence="9" id="KW-1185">Reference proteome</keyword>
<evidence type="ECO:0000256" key="2">
    <source>
        <dbReference type="ARBA" id="ARBA00023136"/>
    </source>
</evidence>
<dbReference type="PANTHER" id="PTHR30329">
    <property type="entry name" value="STATOR ELEMENT OF FLAGELLAR MOTOR COMPLEX"/>
    <property type="match status" value="1"/>
</dbReference>
<dbReference type="InterPro" id="IPR050330">
    <property type="entry name" value="Bact_OuterMem_StrucFunc"/>
</dbReference>
<name>A0A3P3WI49_9FLAO</name>
<dbReference type="InterPro" id="IPR019734">
    <property type="entry name" value="TPR_rpt"/>
</dbReference>
<dbReference type="Proteomes" id="UP000275719">
    <property type="component" value="Unassembled WGS sequence"/>
</dbReference>
<dbReference type="InterPro" id="IPR036737">
    <property type="entry name" value="OmpA-like_sf"/>
</dbReference>
<dbReference type="Pfam" id="PF00691">
    <property type="entry name" value="OmpA"/>
    <property type="match status" value="1"/>
</dbReference>
<dbReference type="SUPFAM" id="SSF103088">
    <property type="entry name" value="OmpA-like"/>
    <property type="match status" value="1"/>
</dbReference>
<keyword evidence="6" id="KW-0732">Signal</keyword>
<dbReference type="GO" id="GO:0009279">
    <property type="term" value="C:cell outer membrane"/>
    <property type="evidence" value="ECO:0007669"/>
    <property type="project" value="UniProtKB-SubCell"/>
</dbReference>
<dbReference type="Gene3D" id="1.25.40.10">
    <property type="entry name" value="Tetratricopeptide repeat domain"/>
    <property type="match status" value="1"/>
</dbReference>
<evidence type="ECO:0000256" key="3">
    <source>
        <dbReference type="ARBA" id="ARBA00023237"/>
    </source>
</evidence>
<proteinExistence type="predicted"/>
<dbReference type="Gene3D" id="3.30.1330.60">
    <property type="entry name" value="OmpA-like domain"/>
    <property type="match status" value="1"/>
</dbReference>
<dbReference type="PRINTS" id="PR01021">
    <property type="entry name" value="OMPADOMAIN"/>
</dbReference>
<gene>
    <name evidence="8" type="ORF">EG240_03250</name>
</gene>
<dbReference type="AlphaFoldDB" id="A0A3P3WI49"/>
<dbReference type="PANTHER" id="PTHR30329:SF21">
    <property type="entry name" value="LIPOPROTEIN YIAD-RELATED"/>
    <property type="match status" value="1"/>
</dbReference>
<evidence type="ECO:0000256" key="6">
    <source>
        <dbReference type="SAM" id="SignalP"/>
    </source>
</evidence>
<dbReference type="OrthoDB" id="9809364at2"/>
<sequence length="640" mass="72935">MMKKIALLVFGFCVMTSNAQQLQELKANRNYQDYAYIDAISIYTKLANKGYKSENILRKLGNAHYFSANYPEAAKWYNELFEMTTNVEPEIYFRYSNALKSIGQIEKANQYLDKFIQLSENDSRAVKFKNNPNYLKEIEKQKDKYLVGYANVNSKYSDYAVTFWNDKLILSSNRPGSSKASKINTWDGQPFASLFVLNGKKMESFDALDSKYNISTPTFTKDGNTVYFTQNNLIKNKNNHGFTSNLKIFRADYVDEKWKNITELPFNNDDYSCAHPILSQDEKALYFSSDMPGTYGDSDIYRVKIFGNNQYSLPENLGKKINTEGKETFPFMGSDNVLYFASNGHLGLGGLDIYKIDLKDENAEVVNLGEPVNSSFDDFAIYLKTDNKTGFFASNRPKGLGYDDIYSINDIVRTPKPVPYLHSFSGNVMDRLTEVPINKVKVSVLDANFHPLYDVFSVANGTFQLPKIAGSPGDVVYVKAEHPDYITEEKRMILPEKAGDTKVIIKMDKRIVEVGKGDDLAKVFEIENVIYFDYDKSNIRMDAAVELAKVYEVLAEYPKMKIDVRSHTDSRGSDKYNQKLSEQRAQGTIKWLIEQGVDPSRLSGKGYGESMLVNDCEDGVKCSEEEHQKNRRSEFIITDL</sequence>
<comment type="subcellular location">
    <subcellularLocation>
        <location evidence="1">Cell outer membrane</location>
    </subcellularLocation>
</comment>
<dbReference type="InterPro" id="IPR011659">
    <property type="entry name" value="WD40"/>
</dbReference>
<dbReference type="SUPFAM" id="SSF82171">
    <property type="entry name" value="DPP6 N-terminal domain-like"/>
    <property type="match status" value="1"/>
</dbReference>
<evidence type="ECO:0000256" key="5">
    <source>
        <dbReference type="PROSITE-ProRule" id="PRU00473"/>
    </source>
</evidence>
<dbReference type="RefSeq" id="WP_125017384.1">
    <property type="nucleotide sequence ID" value="NZ_RQVQ01000005.1"/>
</dbReference>
<dbReference type="CDD" id="cd07185">
    <property type="entry name" value="OmpA_C-like"/>
    <property type="match status" value="1"/>
</dbReference>
<feature type="domain" description="OmpA-like" evidence="7">
    <location>
        <begin position="519"/>
        <end position="640"/>
    </location>
</feature>
<dbReference type="EMBL" id="RQVQ01000005">
    <property type="protein sequence ID" value="RRJ92433.1"/>
    <property type="molecule type" value="Genomic_DNA"/>
</dbReference>